<organism evidence="1">
    <name type="scientific">Arundo donax</name>
    <name type="common">Giant reed</name>
    <name type="synonym">Donax arundinaceus</name>
    <dbReference type="NCBI Taxonomy" id="35708"/>
    <lineage>
        <taxon>Eukaryota</taxon>
        <taxon>Viridiplantae</taxon>
        <taxon>Streptophyta</taxon>
        <taxon>Embryophyta</taxon>
        <taxon>Tracheophyta</taxon>
        <taxon>Spermatophyta</taxon>
        <taxon>Magnoliopsida</taxon>
        <taxon>Liliopsida</taxon>
        <taxon>Poales</taxon>
        <taxon>Poaceae</taxon>
        <taxon>PACMAD clade</taxon>
        <taxon>Arundinoideae</taxon>
        <taxon>Arundineae</taxon>
        <taxon>Arundo</taxon>
    </lineage>
</organism>
<dbReference type="EMBL" id="GBRH01227366">
    <property type="protein sequence ID" value="JAD70529.1"/>
    <property type="molecule type" value="Transcribed_RNA"/>
</dbReference>
<dbReference type="AlphaFoldDB" id="A0A0A9C2L3"/>
<reference evidence="1" key="1">
    <citation type="submission" date="2014-09" db="EMBL/GenBank/DDBJ databases">
        <authorList>
            <person name="Magalhaes I.L.F."/>
            <person name="Oliveira U."/>
            <person name="Santos F.R."/>
            <person name="Vidigal T.H.D.A."/>
            <person name="Brescovit A.D."/>
            <person name="Santos A.J."/>
        </authorList>
    </citation>
    <scope>NUCLEOTIDE SEQUENCE</scope>
    <source>
        <tissue evidence="1">Shoot tissue taken approximately 20 cm above the soil surface</tissue>
    </source>
</reference>
<protein>
    <submittedName>
        <fullName evidence="1">Uncharacterized protein</fullName>
    </submittedName>
</protein>
<evidence type="ECO:0000313" key="1">
    <source>
        <dbReference type="EMBL" id="JAD70529.1"/>
    </source>
</evidence>
<name>A0A0A9C2L3_ARUDO</name>
<reference evidence="1" key="2">
    <citation type="journal article" date="2015" name="Data Brief">
        <title>Shoot transcriptome of the giant reed, Arundo donax.</title>
        <authorList>
            <person name="Barrero R.A."/>
            <person name="Guerrero F.D."/>
            <person name="Moolhuijzen P."/>
            <person name="Goolsby J.A."/>
            <person name="Tidwell J."/>
            <person name="Bellgard S.E."/>
            <person name="Bellgard M.I."/>
        </authorList>
    </citation>
    <scope>NUCLEOTIDE SEQUENCE</scope>
    <source>
        <tissue evidence="1">Shoot tissue taken approximately 20 cm above the soil surface</tissue>
    </source>
</reference>
<proteinExistence type="predicted"/>
<sequence>MKKCLLHTCVLVTCNRSKSQSCLRT</sequence>
<accession>A0A0A9C2L3</accession>